<dbReference type="PANTHER" id="PTHR40045">
    <property type="entry name" value="YCGG FAMILY PROTEIN"/>
    <property type="match status" value="1"/>
</dbReference>
<dbReference type="RefSeq" id="WP_285932348.1">
    <property type="nucleotide sequence ID" value="NZ_JASTZU010000037.1"/>
</dbReference>
<evidence type="ECO:0000313" key="2">
    <source>
        <dbReference type="Proteomes" id="UP001235343"/>
    </source>
</evidence>
<protein>
    <submittedName>
        <fullName evidence="1">YqcI/YcgG family protein</fullName>
    </submittedName>
</protein>
<dbReference type="InterPro" id="IPR014988">
    <property type="entry name" value="Uncharacterised_YqcI/YcgG"/>
</dbReference>
<dbReference type="EMBL" id="JASTZU010000037">
    <property type="protein sequence ID" value="MDL4841136.1"/>
    <property type="molecule type" value="Genomic_DNA"/>
</dbReference>
<comment type="caution">
    <text evidence="1">The sequence shown here is derived from an EMBL/GenBank/DDBJ whole genome shotgun (WGS) entry which is preliminary data.</text>
</comment>
<dbReference type="Proteomes" id="UP001235343">
    <property type="component" value="Unassembled WGS sequence"/>
</dbReference>
<organism evidence="1 2">
    <name type="scientific">Aquibacillus rhizosphaerae</name>
    <dbReference type="NCBI Taxonomy" id="3051431"/>
    <lineage>
        <taxon>Bacteria</taxon>
        <taxon>Bacillati</taxon>
        <taxon>Bacillota</taxon>
        <taxon>Bacilli</taxon>
        <taxon>Bacillales</taxon>
        <taxon>Bacillaceae</taxon>
        <taxon>Aquibacillus</taxon>
    </lineage>
</organism>
<name>A0ABT7L5J3_9BACI</name>
<accession>A0ABT7L5J3</accession>
<gene>
    <name evidence="1" type="ORF">QQS35_11800</name>
</gene>
<dbReference type="PANTHER" id="PTHR40045:SF1">
    <property type="entry name" value="YQCI_YCGG FAMILY PROTEIN"/>
    <property type="match status" value="1"/>
</dbReference>
<proteinExistence type="predicted"/>
<evidence type="ECO:0000313" key="1">
    <source>
        <dbReference type="EMBL" id="MDL4841136.1"/>
    </source>
</evidence>
<keyword evidence="2" id="KW-1185">Reference proteome</keyword>
<reference evidence="1 2" key="1">
    <citation type="submission" date="2023-06" db="EMBL/GenBank/DDBJ databases">
        <title>Aquibacillus rhizosphaerae LR5S19.</title>
        <authorList>
            <person name="Sun J.-Q."/>
        </authorList>
    </citation>
    <scope>NUCLEOTIDE SEQUENCE [LARGE SCALE GENOMIC DNA]</scope>
    <source>
        <strain evidence="1 2">LR5S19</strain>
    </source>
</reference>
<sequence>MHLFTQAQLNHNMFNFKEWELRAYHTFYEMLSTKEIMFPCIPATQGVHLGQFRYGFINHPNDTSTATQVAAILKQYSLEYKTIGDYTSLIIFFNHQDNSDEENVISYEDKFWNLLNEVSLLDEKEWPKEIPKHAQHPLWEFCFHEERYFVFCATPSHVKRRSRSFPYFNLAITPRSVFEKFKTQPNSQAVKRMIRKRLNNYDSIAPHPSLKEYGEENNYEADQYFLRDDQSKQSKCPFH</sequence>
<dbReference type="Pfam" id="PF08892">
    <property type="entry name" value="YqcI_YcgG"/>
    <property type="match status" value="1"/>
</dbReference>